<organism evidence="2 3">
    <name type="scientific">Mycteria americana</name>
    <name type="common">Wood stork</name>
    <dbReference type="NCBI Taxonomy" id="33587"/>
    <lineage>
        <taxon>Eukaryota</taxon>
        <taxon>Metazoa</taxon>
        <taxon>Chordata</taxon>
        <taxon>Craniata</taxon>
        <taxon>Vertebrata</taxon>
        <taxon>Euteleostomi</taxon>
        <taxon>Archelosauria</taxon>
        <taxon>Archosauria</taxon>
        <taxon>Dinosauria</taxon>
        <taxon>Saurischia</taxon>
        <taxon>Theropoda</taxon>
        <taxon>Coelurosauria</taxon>
        <taxon>Aves</taxon>
        <taxon>Neognathae</taxon>
        <taxon>Neoaves</taxon>
        <taxon>Aequornithes</taxon>
        <taxon>Ciconiiformes</taxon>
        <taxon>Ciconiidae</taxon>
        <taxon>Mycteria</taxon>
    </lineage>
</organism>
<accession>A0AAN7RQF6</accession>
<name>A0AAN7RQF6_MYCAM</name>
<dbReference type="InterPro" id="IPR000477">
    <property type="entry name" value="RT_dom"/>
</dbReference>
<gene>
    <name evidence="2" type="ORF">QYF61_001144</name>
</gene>
<feature type="domain" description="Reverse transcriptase" evidence="1">
    <location>
        <begin position="52"/>
        <end position="152"/>
    </location>
</feature>
<evidence type="ECO:0000259" key="1">
    <source>
        <dbReference type="Pfam" id="PF00078"/>
    </source>
</evidence>
<evidence type="ECO:0000313" key="2">
    <source>
        <dbReference type="EMBL" id="KAK4806221.1"/>
    </source>
</evidence>
<dbReference type="Pfam" id="PF00078">
    <property type="entry name" value="RVT_1"/>
    <property type="match status" value="1"/>
</dbReference>
<dbReference type="PANTHER" id="PTHR33332">
    <property type="entry name" value="REVERSE TRANSCRIPTASE DOMAIN-CONTAINING PROTEIN"/>
    <property type="match status" value="1"/>
</dbReference>
<dbReference type="CDD" id="cd01650">
    <property type="entry name" value="RT_nLTR_like"/>
    <property type="match status" value="1"/>
</dbReference>
<comment type="caution">
    <text evidence="2">The sequence shown here is derived from an EMBL/GenBank/DDBJ whole genome shotgun (WGS) entry which is preliminary data.</text>
</comment>
<dbReference type="PRINTS" id="PR01345">
    <property type="entry name" value="CERVTRCPTASE"/>
</dbReference>
<proteinExistence type="predicted"/>
<keyword evidence="3" id="KW-1185">Reference proteome</keyword>
<sequence>MGPNEIHPRVLRELADVVAKPLSIIFEKSWQSGEVPSDWKEGNITPIFKKGKKEDPGNYCPVSLTSMPSKIMEQILLEVLSKHMEDREVIRDSQHGFTKGKSCLKDLVAFYDGRTASVDKGRATDVLYLDFCKAFDTVPHNILAAKLETYSATLSGVVDMLEGRDAIQRDLDRLERWAHVNLMKFHKAKGKVLHLGWGNPQYQYRLGDEGIESSPAEKDLGLVDEKVDMSWQCALAAQKASHILGCIKRSVASRSREVIVPIYSALVRPHLEYCIQLWGP</sequence>
<protein>
    <recommendedName>
        <fullName evidence="1">Reverse transcriptase domain-containing protein</fullName>
    </recommendedName>
</protein>
<evidence type="ECO:0000313" key="3">
    <source>
        <dbReference type="Proteomes" id="UP001333110"/>
    </source>
</evidence>
<dbReference type="EMBL" id="JAUNZN010000044">
    <property type="protein sequence ID" value="KAK4806221.1"/>
    <property type="molecule type" value="Genomic_DNA"/>
</dbReference>
<reference evidence="2 3" key="1">
    <citation type="journal article" date="2023" name="J. Hered.">
        <title>Chromosome-level genome of the wood stork (Mycteria americana) provides insight into avian chromosome evolution.</title>
        <authorList>
            <person name="Flamio R. Jr."/>
            <person name="Ramstad K.M."/>
        </authorList>
    </citation>
    <scope>NUCLEOTIDE SEQUENCE [LARGE SCALE GENOMIC DNA]</scope>
    <source>
        <strain evidence="2">JAX WOST 10</strain>
    </source>
</reference>
<dbReference type="Proteomes" id="UP001333110">
    <property type="component" value="Unassembled WGS sequence"/>
</dbReference>
<dbReference type="AlphaFoldDB" id="A0AAN7RQF6"/>